<name>A0A2U0SFE1_9SPHN</name>
<dbReference type="Proteomes" id="UP000245890">
    <property type="component" value="Unassembled WGS sequence"/>
</dbReference>
<gene>
    <name evidence="1" type="ORF">DD559_12675</name>
</gene>
<comment type="caution">
    <text evidence="1">The sequence shown here is derived from an EMBL/GenBank/DDBJ whole genome shotgun (WGS) entry which is preliminary data.</text>
</comment>
<reference evidence="1 2" key="1">
    <citation type="submission" date="2018-05" db="EMBL/GenBank/DDBJ databases">
        <title>Description of Sphingomonas pokkalii sp nov, isolated from the rhizosphere of saline tolerant pokkali rice and its draft genome analysis.</title>
        <authorList>
            <person name="Menon R."/>
            <person name="Kumari S."/>
            <person name="Rameshkumar N."/>
        </authorList>
    </citation>
    <scope>NUCLEOTIDE SEQUENCE [LARGE SCALE GENOMIC DNA]</scope>
    <source>
        <strain evidence="1 2">L3B27</strain>
    </source>
</reference>
<dbReference type="AlphaFoldDB" id="A0A2U0SFE1"/>
<dbReference type="EMBL" id="QENQ01000001">
    <property type="protein sequence ID" value="PVX30078.1"/>
    <property type="molecule type" value="Genomic_DNA"/>
</dbReference>
<sequence length="61" mass="6349">MQISEIGIRLAVGDAPHAADFAPAAASGHQAPASLSPEQIDDVVQRCARVVLASIERLGDR</sequence>
<proteinExistence type="predicted"/>
<evidence type="ECO:0000313" key="2">
    <source>
        <dbReference type="Proteomes" id="UP000245890"/>
    </source>
</evidence>
<keyword evidence="2" id="KW-1185">Reference proteome</keyword>
<protein>
    <submittedName>
        <fullName evidence="1">Uncharacterized protein</fullName>
    </submittedName>
</protein>
<evidence type="ECO:0000313" key="1">
    <source>
        <dbReference type="EMBL" id="PVX30078.1"/>
    </source>
</evidence>
<accession>A0A2U0SFE1</accession>
<organism evidence="1 2">
    <name type="scientific">Sphingomonas pokkalii</name>
    <dbReference type="NCBI Taxonomy" id="2175090"/>
    <lineage>
        <taxon>Bacteria</taxon>
        <taxon>Pseudomonadati</taxon>
        <taxon>Pseudomonadota</taxon>
        <taxon>Alphaproteobacteria</taxon>
        <taxon>Sphingomonadales</taxon>
        <taxon>Sphingomonadaceae</taxon>
        <taxon>Sphingomonas</taxon>
    </lineage>
</organism>